<keyword evidence="4" id="KW-0560">Oxidoreductase</keyword>
<evidence type="ECO:0000259" key="6">
    <source>
        <dbReference type="Pfam" id="PF00732"/>
    </source>
</evidence>
<protein>
    <submittedName>
        <fullName evidence="8">Choline dehydrogenase</fullName>
    </submittedName>
</protein>
<dbReference type="RefSeq" id="WP_093856331.1">
    <property type="nucleotide sequence ID" value="NZ_BJVZ01000006.1"/>
</dbReference>
<dbReference type="Pfam" id="PF05199">
    <property type="entry name" value="GMC_oxred_C"/>
    <property type="match status" value="1"/>
</dbReference>
<name>A0A1G9ZZ17_9BACI</name>
<comment type="similarity">
    <text evidence="1">Belongs to the GMC oxidoreductase family.</text>
</comment>
<evidence type="ECO:0000256" key="2">
    <source>
        <dbReference type="ARBA" id="ARBA00022630"/>
    </source>
</evidence>
<accession>A0A1G9ZZ17</accession>
<dbReference type="AlphaFoldDB" id="A0A1G9ZZ17"/>
<dbReference type="STRING" id="237069.SAMN05216498_1875"/>
<dbReference type="InterPro" id="IPR000172">
    <property type="entry name" value="GMC_OxRdtase_N"/>
</dbReference>
<keyword evidence="2" id="KW-0285">Flavoprotein</keyword>
<dbReference type="GO" id="GO:0050660">
    <property type="term" value="F:flavin adenine dinucleotide binding"/>
    <property type="evidence" value="ECO:0007669"/>
    <property type="project" value="InterPro"/>
</dbReference>
<evidence type="ECO:0000313" key="8">
    <source>
        <dbReference type="EMBL" id="SDN25786.1"/>
    </source>
</evidence>
<gene>
    <name evidence="8" type="ORF">SAMN05216498_1875</name>
</gene>
<evidence type="ECO:0000256" key="5">
    <source>
        <dbReference type="SAM" id="MobiDB-lite"/>
    </source>
</evidence>
<feature type="region of interest" description="Disordered" evidence="5">
    <location>
        <begin position="43"/>
        <end position="62"/>
    </location>
</feature>
<dbReference type="GO" id="GO:0016614">
    <property type="term" value="F:oxidoreductase activity, acting on CH-OH group of donors"/>
    <property type="evidence" value="ECO:0007669"/>
    <property type="project" value="InterPro"/>
</dbReference>
<keyword evidence="3" id="KW-0274">FAD</keyword>
<dbReference type="Pfam" id="PF00732">
    <property type="entry name" value="GMC_oxred_N"/>
    <property type="match status" value="1"/>
</dbReference>
<reference evidence="8 9" key="1">
    <citation type="submission" date="2016-10" db="EMBL/GenBank/DDBJ databases">
        <authorList>
            <person name="de Groot N.N."/>
        </authorList>
    </citation>
    <scope>NUCLEOTIDE SEQUENCE [LARGE SCALE GENOMIC DNA]</scope>
    <source>
        <strain evidence="8 9">CGMCC 1.3442</strain>
    </source>
</reference>
<dbReference type="Gene3D" id="3.50.50.60">
    <property type="entry name" value="FAD/NAD(P)-binding domain"/>
    <property type="match status" value="2"/>
</dbReference>
<dbReference type="InterPro" id="IPR036188">
    <property type="entry name" value="FAD/NAD-bd_sf"/>
</dbReference>
<dbReference type="PANTHER" id="PTHR46056:SF12">
    <property type="entry name" value="LONG-CHAIN-ALCOHOL OXIDASE"/>
    <property type="match status" value="1"/>
</dbReference>
<dbReference type="SUPFAM" id="SSF51905">
    <property type="entry name" value="FAD/NAD(P)-binding domain"/>
    <property type="match status" value="1"/>
</dbReference>
<organism evidence="8 9">
    <name type="scientific">Tenuibacillus multivorans</name>
    <dbReference type="NCBI Taxonomy" id="237069"/>
    <lineage>
        <taxon>Bacteria</taxon>
        <taxon>Bacillati</taxon>
        <taxon>Bacillota</taxon>
        <taxon>Bacilli</taxon>
        <taxon>Bacillales</taxon>
        <taxon>Bacillaceae</taxon>
        <taxon>Tenuibacillus</taxon>
    </lineage>
</organism>
<feature type="compositionally biased region" description="Basic and acidic residues" evidence="5">
    <location>
        <begin position="43"/>
        <end position="58"/>
    </location>
</feature>
<keyword evidence="9" id="KW-1185">Reference proteome</keyword>
<dbReference type="OrthoDB" id="9787779at2"/>
<dbReference type="PANTHER" id="PTHR46056">
    <property type="entry name" value="LONG-CHAIN-ALCOHOL OXIDASE"/>
    <property type="match status" value="1"/>
</dbReference>
<proteinExistence type="inferred from homology"/>
<evidence type="ECO:0000259" key="7">
    <source>
        <dbReference type="Pfam" id="PF05199"/>
    </source>
</evidence>
<dbReference type="Proteomes" id="UP000199334">
    <property type="component" value="Unassembled WGS sequence"/>
</dbReference>
<evidence type="ECO:0000256" key="3">
    <source>
        <dbReference type="ARBA" id="ARBA00022827"/>
    </source>
</evidence>
<evidence type="ECO:0000256" key="4">
    <source>
        <dbReference type="ARBA" id="ARBA00023002"/>
    </source>
</evidence>
<evidence type="ECO:0000256" key="1">
    <source>
        <dbReference type="ARBA" id="ARBA00010790"/>
    </source>
</evidence>
<sequence>MKTDPDVIVIGAGAGGPVVAKELGELGIHVLVLDAGPWYGNEKWPEPNKSRGKAKESSDPSDLDGFLYRKQLTRLENDMNDLVSGKFRWGAADRRRGPWYRNIPDQAILWQSAGIGGSTLHYYSNSPRAFPEAINNEWPINYDELIPYYEKVEATLPVEFAPTTTKEALFYYGAEKVGFPLNRTLDVTSVGYRPQPNAILPPNEHLMNPDYSLEELSHMEGCTLSGHCGQGCPYGPSLEKMAKRSTTVSYVPLAMKTGNVTFRPNTFVTNVLTEFNANGNEQVVGVKIRDTWTGENEELRAKVVVMAAGCIETPRLWLNSKLPHNPWVGRGLTNHYMDMVTGTFEEETLMNILGSTSTNPFVGHTSAARMDYPGLGMIETIGESPGLSAQQLFGFSQYGYNSLRQSDSDMWDQRGRLVGNELEQAMQGYGRTLTLSAITDDEVLYRNGVELDPHIKDEHGAVPFVHYSPSKKSKERREKLIEIATNILQQAGAKKVHRADLPPNYFIHLHSTMRMGFVVDTSCEAYQVDRLYIADNSVDYNALGGPNPTLTTQALATRTAKLLANKYF</sequence>
<dbReference type="EMBL" id="FNIG01000003">
    <property type="protein sequence ID" value="SDN25786.1"/>
    <property type="molecule type" value="Genomic_DNA"/>
</dbReference>
<dbReference type="InterPro" id="IPR007867">
    <property type="entry name" value="GMC_OxRtase_C"/>
</dbReference>
<feature type="domain" description="Glucose-methanol-choline oxidoreductase C-terminal" evidence="7">
    <location>
        <begin position="447"/>
        <end position="556"/>
    </location>
</feature>
<evidence type="ECO:0000313" key="9">
    <source>
        <dbReference type="Proteomes" id="UP000199334"/>
    </source>
</evidence>
<feature type="domain" description="Glucose-methanol-choline oxidoreductase N-terminal" evidence="6">
    <location>
        <begin position="225"/>
        <end position="336"/>
    </location>
</feature>